<dbReference type="InParanoid" id="A0A0C3F1F6"/>
<reference evidence="2" key="2">
    <citation type="submission" date="2015-01" db="EMBL/GenBank/DDBJ databases">
        <title>Evolutionary Origins and Diversification of the Mycorrhizal Mutualists.</title>
        <authorList>
            <consortium name="DOE Joint Genome Institute"/>
            <consortium name="Mycorrhizal Genomics Consortium"/>
            <person name="Kohler A."/>
            <person name="Kuo A."/>
            <person name="Nagy L.G."/>
            <person name="Floudas D."/>
            <person name="Copeland A."/>
            <person name="Barry K.W."/>
            <person name="Cichocki N."/>
            <person name="Veneault-Fourrey C."/>
            <person name="LaButti K."/>
            <person name="Lindquist E.A."/>
            <person name="Lipzen A."/>
            <person name="Lundell T."/>
            <person name="Morin E."/>
            <person name="Murat C."/>
            <person name="Riley R."/>
            <person name="Ohm R."/>
            <person name="Sun H."/>
            <person name="Tunlid A."/>
            <person name="Henrissat B."/>
            <person name="Grigoriev I.V."/>
            <person name="Hibbett D.S."/>
            <person name="Martin F."/>
        </authorList>
    </citation>
    <scope>NUCLEOTIDE SEQUENCE [LARGE SCALE GENOMIC DNA]</scope>
    <source>
        <strain evidence="2">F 1598</strain>
    </source>
</reference>
<dbReference type="AlphaFoldDB" id="A0A0C3F1F6"/>
<sequence>MSVLSDLAEELSLDYPLAFVPSQRGLGPALPIPSLAALNERHSRTPKFLSVRQVVNRTIWTKSNPRKTARQDRWPQ</sequence>
<reference evidence="1 2" key="1">
    <citation type="submission" date="2014-04" db="EMBL/GenBank/DDBJ databases">
        <authorList>
            <consortium name="DOE Joint Genome Institute"/>
            <person name="Kuo A."/>
            <person name="Tarkka M."/>
            <person name="Buscot F."/>
            <person name="Kohler A."/>
            <person name="Nagy L.G."/>
            <person name="Floudas D."/>
            <person name="Copeland A."/>
            <person name="Barry K.W."/>
            <person name="Cichocki N."/>
            <person name="Veneault-Fourrey C."/>
            <person name="LaButti K."/>
            <person name="Lindquist E.A."/>
            <person name="Lipzen A."/>
            <person name="Lundell T."/>
            <person name="Morin E."/>
            <person name="Murat C."/>
            <person name="Sun H."/>
            <person name="Tunlid A."/>
            <person name="Henrissat B."/>
            <person name="Grigoriev I.V."/>
            <person name="Hibbett D.S."/>
            <person name="Martin F."/>
            <person name="Nordberg H.P."/>
            <person name="Cantor M.N."/>
            <person name="Hua S.X."/>
        </authorList>
    </citation>
    <scope>NUCLEOTIDE SEQUENCE [LARGE SCALE GENOMIC DNA]</scope>
    <source>
        <strain evidence="1 2">F 1598</strain>
    </source>
</reference>
<dbReference type="EMBL" id="KN833074">
    <property type="protein sequence ID" value="KIM73781.1"/>
    <property type="molecule type" value="Genomic_DNA"/>
</dbReference>
<organism evidence="1 2">
    <name type="scientific">Piloderma croceum (strain F 1598)</name>
    <dbReference type="NCBI Taxonomy" id="765440"/>
    <lineage>
        <taxon>Eukaryota</taxon>
        <taxon>Fungi</taxon>
        <taxon>Dikarya</taxon>
        <taxon>Basidiomycota</taxon>
        <taxon>Agaricomycotina</taxon>
        <taxon>Agaricomycetes</taxon>
        <taxon>Agaricomycetidae</taxon>
        <taxon>Atheliales</taxon>
        <taxon>Atheliaceae</taxon>
        <taxon>Piloderma</taxon>
    </lineage>
</organism>
<dbReference type="Proteomes" id="UP000054166">
    <property type="component" value="Unassembled WGS sequence"/>
</dbReference>
<protein>
    <submittedName>
        <fullName evidence="1">Uncharacterized protein</fullName>
    </submittedName>
</protein>
<gene>
    <name evidence="1" type="ORF">PILCRDRAFT_828834</name>
</gene>
<proteinExistence type="predicted"/>
<evidence type="ECO:0000313" key="2">
    <source>
        <dbReference type="Proteomes" id="UP000054166"/>
    </source>
</evidence>
<name>A0A0C3F1F6_PILCF</name>
<dbReference type="HOGENOM" id="CLU_2655382_0_0_1"/>
<accession>A0A0C3F1F6</accession>
<evidence type="ECO:0000313" key="1">
    <source>
        <dbReference type="EMBL" id="KIM73781.1"/>
    </source>
</evidence>
<keyword evidence="2" id="KW-1185">Reference proteome</keyword>